<sequence>MQLIFCWLRQQLPGVLFCFVITLFSSLYNSLQAQYTITGKVTDAQTGDPIPFASIALKGTPIGASTSFEGFYTIKTKKLTDSLIITSVGYTIKTKAIDPNQATQTINIQLAPSVTQLIEVVVSAGENPAFAVLRRVRENRFHNDPKRLAAYQYETYSKIEVDVDNLSEKFKKKKIVKKITKVIDEFDKLAGEDGQPVLPMFLSESISDVYYINSPQRKKEYIRKTKVSGVGVKDGSFVSQLIGNSFQNYNFYESYVNIVQKDFASPIGENWKGVYKYFLADSLWMDSVFCYEIEFEPKVAQDLAFTGKMWIDKKTHALYRIDAAIGKQANLNYIEKIKIQQEMQPTAEGAWLPAKIRTTFDIAEVSKNSAGMLAKLYVSNRNMVVNQPKSLSFYDLPVEMAEDFADHTPQYWAEARHDSLSAEDQQALAMIDSVREIPVVRTYVQIVDLAVNGWKKVGILDIGPYLSMIAYNPVEGVRTRVGFRTNTDFSKRWILRGYMGYGFSDHKLKYAGEINHILSRRRWTVIGMSHSFDIERVGITQEIIGNNKLFYAFTRFGSRGSYYQTENKVFIKSEPVKGIILSAAFVGNHFNPVGLPYYNFGYYPINGDAHLRNEFQDNRLELELRMAKNETYVMDGNERLTLGTKRTPVLTFRYTRGIRGFLGGDFSYDKFYASAFQTLRIGQFGRSNYRLSVGYTPSRLPYPLLFTHLGGGGVRNPLYNRFSYNMMGFFEFVSDKYASLMWDHNFEGWLFNRIPVIQKLRWRLVASANILYGGQRSENKNVVPATDPDENRILEFGRLRPSVPYVEVGYGIDNIFRVLRIQAFHRLTYLNHPHVHPFGVKASVHFHF</sequence>
<protein>
    <submittedName>
        <fullName evidence="1">DUF5686 family protein</fullName>
    </submittedName>
</protein>
<evidence type="ECO:0000313" key="1">
    <source>
        <dbReference type="EMBL" id="MDJ1482773.1"/>
    </source>
</evidence>
<dbReference type="Pfam" id="PF18939">
    <property type="entry name" value="DUF5686"/>
    <property type="match status" value="1"/>
</dbReference>
<proteinExistence type="predicted"/>
<reference evidence="1" key="1">
    <citation type="submission" date="2023-05" db="EMBL/GenBank/DDBJ databases">
        <authorList>
            <person name="Zhang X."/>
        </authorList>
    </citation>
    <scope>NUCLEOTIDE SEQUENCE</scope>
    <source>
        <strain evidence="1">YF14B1</strain>
    </source>
</reference>
<dbReference type="InterPro" id="IPR008969">
    <property type="entry name" value="CarboxyPept-like_regulatory"/>
</dbReference>
<dbReference type="InterPro" id="IPR043741">
    <property type="entry name" value="DUF5686"/>
</dbReference>
<organism evidence="1 2">
    <name type="scientific">Xanthocytophaga flava</name>
    <dbReference type="NCBI Taxonomy" id="3048013"/>
    <lineage>
        <taxon>Bacteria</taxon>
        <taxon>Pseudomonadati</taxon>
        <taxon>Bacteroidota</taxon>
        <taxon>Cytophagia</taxon>
        <taxon>Cytophagales</taxon>
        <taxon>Rhodocytophagaceae</taxon>
        <taxon>Xanthocytophaga</taxon>
    </lineage>
</organism>
<evidence type="ECO:0000313" key="2">
    <source>
        <dbReference type="Proteomes" id="UP001241110"/>
    </source>
</evidence>
<dbReference type="Proteomes" id="UP001241110">
    <property type="component" value="Unassembled WGS sequence"/>
</dbReference>
<dbReference type="SUPFAM" id="SSF49464">
    <property type="entry name" value="Carboxypeptidase regulatory domain-like"/>
    <property type="match status" value="1"/>
</dbReference>
<gene>
    <name evidence="1" type="ORF">QNI16_19895</name>
</gene>
<dbReference type="AlphaFoldDB" id="A0AAE3QSV1"/>
<accession>A0AAE3QSV1</accession>
<name>A0AAE3QSV1_9BACT</name>
<dbReference type="EMBL" id="JASJOS010000009">
    <property type="protein sequence ID" value="MDJ1482773.1"/>
    <property type="molecule type" value="Genomic_DNA"/>
</dbReference>
<dbReference type="Gene3D" id="2.60.40.1120">
    <property type="entry name" value="Carboxypeptidase-like, regulatory domain"/>
    <property type="match status" value="1"/>
</dbReference>
<dbReference type="Pfam" id="PF13715">
    <property type="entry name" value="CarbopepD_reg_2"/>
    <property type="match status" value="1"/>
</dbReference>
<comment type="caution">
    <text evidence="1">The sequence shown here is derived from an EMBL/GenBank/DDBJ whole genome shotgun (WGS) entry which is preliminary data.</text>
</comment>
<dbReference type="RefSeq" id="WP_313982126.1">
    <property type="nucleotide sequence ID" value="NZ_JASJOS010000009.1"/>
</dbReference>